<dbReference type="PANTHER" id="PTHR43409:SF7">
    <property type="entry name" value="BLL1977 PROTEIN"/>
    <property type="match status" value="1"/>
</dbReference>
<name>A0A0G1M7R0_9BACT</name>
<dbReference type="SFLD" id="SFLDS00029">
    <property type="entry name" value="Radical_SAM"/>
    <property type="match status" value="1"/>
</dbReference>
<dbReference type="GO" id="GO:0005829">
    <property type="term" value="C:cytosol"/>
    <property type="evidence" value="ECO:0007669"/>
    <property type="project" value="TreeGrafter"/>
</dbReference>
<accession>A0A0G1M7R0</accession>
<dbReference type="SUPFAM" id="SSF102114">
    <property type="entry name" value="Radical SAM enzymes"/>
    <property type="match status" value="1"/>
</dbReference>
<dbReference type="Gene3D" id="3.20.20.70">
    <property type="entry name" value="Aldolase class I"/>
    <property type="match status" value="1"/>
</dbReference>
<keyword evidence="2" id="KW-0949">S-adenosyl-L-methionine</keyword>
<dbReference type="GO" id="GO:0003824">
    <property type="term" value="F:catalytic activity"/>
    <property type="evidence" value="ECO:0007669"/>
    <property type="project" value="InterPro"/>
</dbReference>
<evidence type="ECO:0000313" key="8">
    <source>
        <dbReference type="EMBL" id="KKU04112.1"/>
    </source>
</evidence>
<comment type="cofactor">
    <cofactor evidence="1">
        <name>[4Fe-4S] cluster</name>
        <dbReference type="ChEBI" id="CHEBI:49883"/>
    </cofactor>
</comment>
<dbReference type="SMART" id="SM00729">
    <property type="entry name" value="Elp3"/>
    <property type="match status" value="1"/>
</dbReference>
<sequence length="691" mass="78502">MKQNRMTCMVAIVCMLNLFQVEIVRAKTVRYFNPTLDRGAATSIVFGDGRRVVLHEGESLVVNEPCEMVSRSEFGWETWPVEPQPFLKITVRKLDVIRKEPMLGAMMLVQRRKVMLNYPPVSSVWHLPTGIAQLAAVLRNDGHEVVQRYGHILGLEYVLKEHGGVDVESALASVRSPHSNINALYDARMTFERISCGVATQDKFEVARNNASYVSSYYDGSIERALEAVRNREQHLWYDYFTEVELPLARDFKPDLCGISVADERQFIQGLILASLVKDEFPDCLVVLGGNFWSRVTNAFRLPEFARFFNHCDAIVYREGFQPLQQLAATLNPALASGVAWRKNGEVVVNSATQSPTDFEILPTPDFDGGATQWSPGFVPSLYTMSNCPMACGFCAIAAGSDTYLAKPRSMTPRRIAEHMANLEATRFEIFDETFPIPRQLALGKELKRIGLHATWESYLTITNDLVKPETCEKLYEAGCRAVQLGLETLSPDTLLREYKQWNTPKNYGVILANLKAAGIQTHVFLIVGIPGEPLHWGLKWLPFLEDYGDNVLTIKSGRYRLTRHGPDEKGEAHSQLIEVMPDTKPLHLNRDFRYRSVSRKKVEATRDILEQACRRHWAYGVTSTIPWWVNRGRYSWDELKRMAQVLPPEQDVRHLDNVIVRVNTIVREELKQEVSFGNFDDVATFARTLL</sequence>
<comment type="caution">
    <text evidence="8">The sequence shown here is derived from an EMBL/GenBank/DDBJ whole genome shotgun (WGS) entry which is preliminary data.</text>
</comment>
<evidence type="ECO:0000259" key="7">
    <source>
        <dbReference type="PROSITE" id="PS51918"/>
    </source>
</evidence>
<organism evidence="8 9">
    <name type="scientific">Candidatus Giovannonibacteria bacterium GW2011_GWA2_45_21</name>
    <dbReference type="NCBI Taxonomy" id="1618649"/>
    <lineage>
        <taxon>Bacteria</taxon>
        <taxon>Candidatus Giovannoniibacteriota</taxon>
    </lineage>
</organism>
<dbReference type="Proteomes" id="UP000034696">
    <property type="component" value="Unassembled WGS sequence"/>
</dbReference>
<feature type="domain" description="Radical SAM core" evidence="7">
    <location>
        <begin position="374"/>
        <end position="596"/>
    </location>
</feature>
<protein>
    <submittedName>
        <fullName evidence="8">Radical SAM/B12 binding domain protein</fullName>
    </submittedName>
</protein>
<proteinExistence type="predicted"/>
<keyword evidence="5" id="KW-0411">Iron-sulfur</keyword>
<dbReference type="AlphaFoldDB" id="A0A0G1M7R0"/>
<keyword evidence="6" id="KW-0732">Signal</keyword>
<evidence type="ECO:0000256" key="5">
    <source>
        <dbReference type="ARBA" id="ARBA00023014"/>
    </source>
</evidence>
<feature type="signal peptide" evidence="6">
    <location>
        <begin position="1"/>
        <end position="26"/>
    </location>
</feature>
<gene>
    <name evidence="8" type="ORF">UX06_C0027G0005</name>
</gene>
<dbReference type="CDD" id="cd01335">
    <property type="entry name" value="Radical_SAM"/>
    <property type="match status" value="1"/>
</dbReference>
<dbReference type="GO" id="GO:0046872">
    <property type="term" value="F:metal ion binding"/>
    <property type="evidence" value="ECO:0007669"/>
    <property type="project" value="UniProtKB-KW"/>
</dbReference>
<dbReference type="EMBL" id="LCKT01000027">
    <property type="protein sequence ID" value="KKU04112.1"/>
    <property type="molecule type" value="Genomic_DNA"/>
</dbReference>
<evidence type="ECO:0000256" key="1">
    <source>
        <dbReference type="ARBA" id="ARBA00001966"/>
    </source>
</evidence>
<keyword evidence="3" id="KW-0479">Metal-binding</keyword>
<evidence type="ECO:0000256" key="4">
    <source>
        <dbReference type="ARBA" id="ARBA00023004"/>
    </source>
</evidence>
<feature type="chain" id="PRO_5002538547" evidence="6">
    <location>
        <begin position="27"/>
        <end position="691"/>
    </location>
</feature>
<reference evidence="8 9" key="1">
    <citation type="journal article" date="2015" name="Nature">
        <title>rRNA introns, odd ribosomes, and small enigmatic genomes across a large radiation of phyla.</title>
        <authorList>
            <person name="Brown C.T."/>
            <person name="Hug L.A."/>
            <person name="Thomas B.C."/>
            <person name="Sharon I."/>
            <person name="Castelle C.J."/>
            <person name="Singh A."/>
            <person name="Wilkins M.J."/>
            <person name="Williams K.H."/>
            <person name="Banfield J.F."/>
        </authorList>
    </citation>
    <scope>NUCLEOTIDE SEQUENCE [LARGE SCALE GENOMIC DNA]</scope>
</reference>
<dbReference type="Pfam" id="PF04055">
    <property type="entry name" value="Radical_SAM"/>
    <property type="match status" value="1"/>
</dbReference>
<dbReference type="GO" id="GO:0051536">
    <property type="term" value="F:iron-sulfur cluster binding"/>
    <property type="evidence" value="ECO:0007669"/>
    <property type="project" value="UniProtKB-KW"/>
</dbReference>
<evidence type="ECO:0000256" key="2">
    <source>
        <dbReference type="ARBA" id="ARBA00022691"/>
    </source>
</evidence>
<evidence type="ECO:0000313" key="9">
    <source>
        <dbReference type="Proteomes" id="UP000034696"/>
    </source>
</evidence>
<dbReference type="InterPro" id="IPR007197">
    <property type="entry name" value="rSAM"/>
</dbReference>
<dbReference type="InterPro" id="IPR058240">
    <property type="entry name" value="rSAM_sf"/>
</dbReference>
<dbReference type="InterPro" id="IPR006638">
    <property type="entry name" value="Elp3/MiaA/NifB-like_rSAM"/>
</dbReference>
<dbReference type="PANTHER" id="PTHR43409">
    <property type="entry name" value="ANAEROBIC MAGNESIUM-PROTOPORPHYRIN IX MONOMETHYL ESTER CYCLASE-RELATED"/>
    <property type="match status" value="1"/>
</dbReference>
<dbReference type="SFLD" id="SFLDG01082">
    <property type="entry name" value="B12-binding_domain_containing"/>
    <property type="match status" value="1"/>
</dbReference>
<dbReference type="InterPro" id="IPR013785">
    <property type="entry name" value="Aldolase_TIM"/>
</dbReference>
<evidence type="ECO:0000256" key="6">
    <source>
        <dbReference type="SAM" id="SignalP"/>
    </source>
</evidence>
<evidence type="ECO:0000256" key="3">
    <source>
        <dbReference type="ARBA" id="ARBA00022723"/>
    </source>
</evidence>
<keyword evidence="4" id="KW-0408">Iron</keyword>
<dbReference type="InterPro" id="IPR051198">
    <property type="entry name" value="BchE-like"/>
</dbReference>
<dbReference type="PROSITE" id="PS51918">
    <property type="entry name" value="RADICAL_SAM"/>
    <property type="match status" value="1"/>
</dbReference>